<dbReference type="Proteomes" id="UP001445076">
    <property type="component" value="Unassembled WGS sequence"/>
</dbReference>
<name>A0AAW0VWM8_CHEQU</name>
<dbReference type="AlphaFoldDB" id="A0AAW0VWM8"/>
<dbReference type="InterPro" id="IPR000483">
    <property type="entry name" value="Cys-rich_flank_reg_C"/>
</dbReference>
<reference evidence="7" key="2">
    <citation type="submission" date="2024-01" db="EMBL/GenBank/DDBJ databases">
        <authorList>
            <person name="He J."/>
            <person name="Wang M."/>
            <person name="Zheng J."/>
            <person name="Liu Z."/>
        </authorList>
    </citation>
    <scope>NUCLEOTIDE SEQUENCE</scope>
    <source>
        <strain evidence="7">ZL_2023a</strain>
        <tissue evidence="7">Muscle</tissue>
    </source>
</reference>
<dbReference type="InterPro" id="IPR003591">
    <property type="entry name" value="Leu-rich_rpt_typical-subtyp"/>
</dbReference>
<protein>
    <recommendedName>
        <fullName evidence="6">LRRCT domain-containing protein</fullName>
    </recommendedName>
</protein>
<comment type="caution">
    <text evidence="7">The sequence shown here is derived from an EMBL/GenBank/DDBJ whole genome shotgun (WGS) entry which is preliminary data.</text>
</comment>
<dbReference type="InterPro" id="IPR032675">
    <property type="entry name" value="LRR_dom_sf"/>
</dbReference>
<dbReference type="InterPro" id="IPR001611">
    <property type="entry name" value="Leu-rich_rpt"/>
</dbReference>
<sequence>MAIMMRFVYLLAAITAGTWQQSTAVMPPVLYPAPAATIAPTTTATPAVASNTTAVAGVVTAPLVSISLPPVLVNMTRDWGCPYVRGVAEVSCTCDVPHTVRCRGQADRPHDLISLIHNLGIKGSISLLDLAVHGLRELPGRVFTSMELLGLVITTADLQTLPHDAFSGLENTLAALGLPNNKLVEVPANALRPLVELQRLDLSDNQIRELPPRAFPVLPQLQNLDLAGNNLQVLHSEAFLHLPNLVSLNLANNKLDAAQINEKSLRGLHALQRLSLKSNLLKGAVTSTLIKGAKGLTSVDLSGNALTMLSRGSLAACPNIRELDLSRNNIDVIEDHAFANLSQLQHLKLSHNSVVAVSGWSLAHLPQLTYLAMADNALRAVTADLLHQLSALKSLDLAANDISLIQPYVFNSTPALQHLILTDNPLHCDCTLTWLWQWLVHHPSLTHEEQLSTVCATPPALENAPLIELRQSQLVCSEEDVSNHDYFHDYHDYYHDEATAEETPDMRRSDAEISLQVAHWVRKDDSEQNNGQALDKESHLAVELVWRVEDKAIPYSCEAVFVYEVVQGTPDSHQVLAEKVAANCSSDDIHDPHQVVVTVPGEVLVPGATYRYCLMLLERGTGDQEAFLPGCSEPLLLTAAPFTLPKQRGSSPVLRVTSLTAGGVGGALVVHTRVDGSDGPCTYTLAIVAGHRIAATRQLNCSEARHEFPSLAEGQYVACADPDVSGITHDFSHLEHHLKAAENVTTALHQDFSICTPVITFTPYRDQGIGTGPLLTLLFTLPGLALVVTLYVIARRVWRGGGVPWRWDPRTQKNGKYFLYTGEVPTPSLSLDPLPADNPETTTPV</sequence>
<keyword evidence="8" id="KW-1185">Reference proteome</keyword>
<evidence type="ECO:0000256" key="2">
    <source>
        <dbReference type="ARBA" id="ARBA00022729"/>
    </source>
</evidence>
<gene>
    <name evidence="7" type="ORF">OTU49_012837</name>
</gene>
<evidence type="ECO:0000256" key="3">
    <source>
        <dbReference type="ARBA" id="ARBA00022737"/>
    </source>
</evidence>
<dbReference type="EMBL" id="JARKIK010000107">
    <property type="protein sequence ID" value="KAK8721304.1"/>
    <property type="molecule type" value="Genomic_DNA"/>
</dbReference>
<dbReference type="GO" id="GO:0005886">
    <property type="term" value="C:plasma membrane"/>
    <property type="evidence" value="ECO:0007669"/>
    <property type="project" value="TreeGrafter"/>
</dbReference>
<evidence type="ECO:0000313" key="8">
    <source>
        <dbReference type="Proteomes" id="UP001445076"/>
    </source>
</evidence>
<keyword evidence="4" id="KW-0812">Transmembrane</keyword>
<proteinExistence type="predicted"/>
<feature type="signal peptide" evidence="5">
    <location>
        <begin position="1"/>
        <end position="20"/>
    </location>
</feature>
<keyword evidence="3" id="KW-0677">Repeat</keyword>
<accession>A0AAW0VWM8</accession>
<dbReference type="InterPro" id="IPR050541">
    <property type="entry name" value="LRR_TM_domain-containing"/>
</dbReference>
<keyword evidence="4" id="KW-0472">Membrane</keyword>
<evidence type="ECO:0000256" key="1">
    <source>
        <dbReference type="ARBA" id="ARBA00022614"/>
    </source>
</evidence>
<evidence type="ECO:0000256" key="5">
    <source>
        <dbReference type="SAM" id="SignalP"/>
    </source>
</evidence>
<reference evidence="7 8" key="1">
    <citation type="journal article" date="2024" name="BMC Genomics">
        <title>Genome assembly of redclaw crayfish (Cherax quadricarinatus) provides insights into its immune adaptation and hypoxia tolerance.</title>
        <authorList>
            <person name="Liu Z."/>
            <person name="Zheng J."/>
            <person name="Li H."/>
            <person name="Fang K."/>
            <person name="Wang S."/>
            <person name="He J."/>
            <person name="Zhou D."/>
            <person name="Weng S."/>
            <person name="Chi M."/>
            <person name="Gu Z."/>
            <person name="He J."/>
            <person name="Li F."/>
            <person name="Wang M."/>
        </authorList>
    </citation>
    <scope>NUCLEOTIDE SEQUENCE [LARGE SCALE GENOMIC DNA]</scope>
    <source>
        <strain evidence="7">ZL_2023a</strain>
    </source>
</reference>
<dbReference type="SMART" id="SM00082">
    <property type="entry name" value="LRRCT"/>
    <property type="match status" value="1"/>
</dbReference>
<dbReference type="PANTHER" id="PTHR24369">
    <property type="entry name" value="ANTIGEN BSP, PUTATIVE-RELATED"/>
    <property type="match status" value="1"/>
</dbReference>
<keyword evidence="2 5" id="KW-0732">Signal</keyword>
<evidence type="ECO:0000259" key="6">
    <source>
        <dbReference type="SMART" id="SM00082"/>
    </source>
</evidence>
<feature type="transmembrane region" description="Helical" evidence="4">
    <location>
        <begin position="774"/>
        <end position="794"/>
    </location>
</feature>
<dbReference type="PROSITE" id="PS51450">
    <property type="entry name" value="LRR"/>
    <property type="match status" value="3"/>
</dbReference>
<dbReference type="EMBL" id="JARKIK010000107">
    <property type="protein sequence ID" value="KAK8721305.1"/>
    <property type="molecule type" value="Genomic_DNA"/>
</dbReference>
<dbReference type="Gene3D" id="3.80.10.10">
    <property type="entry name" value="Ribonuclease Inhibitor"/>
    <property type="match status" value="2"/>
</dbReference>
<dbReference type="SMART" id="SM00369">
    <property type="entry name" value="LRR_TYP"/>
    <property type="match status" value="9"/>
</dbReference>
<feature type="domain" description="LRRCT" evidence="6">
    <location>
        <begin position="424"/>
        <end position="477"/>
    </location>
</feature>
<dbReference type="Pfam" id="PF13855">
    <property type="entry name" value="LRR_8"/>
    <property type="match status" value="3"/>
</dbReference>
<organism evidence="7 8">
    <name type="scientific">Cherax quadricarinatus</name>
    <name type="common">Australian red claw crayfish</name>
    <dbReference type="NCBI Taxonomy" id="27406"/>
    <lineage>
        <taxon>Eukaryota</taxon>
        <taxon>Metazoa</taxon>
        <taxon>Ecdysozoa</taxon>
        <taxon>Arthropoda</taxon>
        <taxon>Crustacea</taxon>
        <taxon>Multicrustacea</taxon>
        <taxon>Malacostraca</taxon>
        <taxon>Eumalacostraca</taxon>
        <taxon>Eucarida</taxon>
        <taxon>Decapoda</taxon>
        <taxon>Pleocyemata</taxon>
        <taxon>Astacidea</taxon>
        <taxon>Parastacoidea</taxon>
        <taxon>Parastacidae</taxon>
        <taxon>Cherax</taxon>
    </lineage>
</organism>
<evidence type="ECO:0000313" key="7">
    <source>
        <dbReference type="EMBL" id="KAK8721305.1"/>
    </source>
</evidence>
<feature type="chain" id="PRO_5044717248" description="LRRCT domain-containing protein" evidence="5">
    <location>
        <begin position="21"/>
        <end position="845"/>
    </location>
</feature>
<keyword evidence="1" id="KW-0433">Leucine-rich repeat</keyword>
<keyword evidence="4" id="KW-1133">Transmembrane helix</keyword>
<evidence type="ECO:0000256" key="4">
    <source>
        <dbReference type="SAM" id="Phobius"/>
    </source>
</evidence>
<dbReference type="SUPFAM" id="SSF52058">
    <property type="entry name" value="L domain-like"/>
    <property type="match status" value="1"/>
</dbReference>
<dbReference type="PANTHER" id="PTHR24369:SF210">
    <property type="entry name" value="CHAOPTIN-RELATED"/>
    <property type="match status" value="1"/>
</dbReference>